<proteinExistence type="predicted"/>
<organism evidence="1">
    <name type="scientific">Rhizophora mucronata</name>
    <name type="common">Asiatic mangrove</name>
    <dbReference type="NCBI Taxonomy" id="61149"/>
    <lineage>
        <taxon>Eukaryota</taxon>
        <taxon>Viridiplantae</taxon>
        <taxon>Streptophyta</taxon>
        <taxon>Embryophyta</taxon>
        <taxon>Tracheophyta</taxon>
        <taxon>Spermatophyta</taxon>
        <taxon>Magnoliopsida</taxon>
        <taxon>eudicotyledons</taxon>
        <taxon>Gunneridae</taxon>
        <taxon>Pentapetalae</taxon>
        <taxon>rosids</taxon>
        <taxon>fabids</taxon>
        <taxon>Malpighiales</taxon>
        <taxon>Rhizophoraceae</taxon>
        <taxon>Rhizophora</taxon>
    </lineage>
</organism>
<sequence length="11" mass="1152">MFETAVCAPAL</sequence>
<evidence type="ECO:0000313" key="1">
    <source>
        <dbReference type="EMBL" id="MBX65327.1"/>
    </source>
</evidence>
<protein>
    <submittedName>
        <fullName evidence="1">Uncharacterized protein</fullName>
    </submittedName>
</protein>
<dbReference type="EMBL" id="GGEC01084843">
    <property type="protein sequence ID" value="MBX65327.1"/>
    <property type="molecule type" value="Transcribed_RNA"/>
</dbReference>
<reference evidence="1" key="1">
    <citation type="submission" date="2018-02" db="EMBL/GenBank/DDBJ databases">
        <title>Rhizophora mucronata_Transcriptome.</title>
        <authorList>
            <person name="Meera S.P."/>
            <person name="Sreeshan A."/>
            <person name="Augustine A."/>
        </authorList>
    </citation>
    <scope>NUCLEOTIDE SEQUENCE</scope>
    <source>
        <tissue evidence="1">Leaf</tissue>
    </source>
</reference>
<name>A0A2P2QEQ3_RHIMU</name>
<accession>A0A2P2QEQ3</accession>